<feature type="domain" description="IF140/IFT172/WDR19 TPR" evidence="8">
    <location>
        <begin position="336"/>
        <end position="819"/>
    </location>
</feature>
<gene>
    <name evidence="9" type="ORF">GOP47_0017614</name>
</gene>
<evidence type="ECO:0000256" key="4">
    <source>
        <dbReference type="ARBA" id="ARBA00023069"/>
    </source>
</evidence>
<dbReference type="Pfam" id="PF24762">
    <property type="entry name" value="TPR_IF140-IFT172"/>
    <property type="match status" value="1"/>
</dbReference>
<dbReference type="InterPro" id="IPR056156">
    <property type="entry name" value="TPR_IF140_C"/>
</dbReference>
<comment type="caution">
    <text evidence="9">The sequence shown here is derived from an EMBL/GenBank/DDBJ whole genome shotgun (WGS) entry which is preliminary data.</text>
</comment>
<dbReference type="GO" id="GO:0036064">
    <property type="term" value="C:ciliary basal body"/>
    <property type="evidence" value="ECO:0007669"/>
    <property type="project" value="TreeGrafter"/>
</dbReference>
<organism evidence="9 10">
    <name type="scientific">Adiantum capillus-veneris</name>
    <name type="common">Maidenhair fern</name>
    <dbReference type="NCBI Taxonomy" id="13818"/>
    <lineage>
        <taxon>Eukaryota</taxon>
        <taxon>Viridiplantae</taxon>
        <taxon>Streptophyta</taxon>
        <taxon>Embryophyta</taxon>
        <taxon>Tracheophyta</taxon>
        <taxon>Polypodiopsida</taxon>
        <taxon>Polypodiidae</taxon>
        <taxon>Polypodiales</taxon>
        <taxon>Pteridineae</taxon>
        <taxon>Pteridaceae</taxon>
        <taxon>Vittarioideae</taxon>
        <taxon>Adiantum</taxon>
    </lineage>
</organism>
<evidence type="ECO:0000256" key="5">
    <source>
        <dbReference type="ARBA" id="ARBA00023273"/>
    </source>
</evidence>
<evidence type="ECO:0000259" key="8">
    <source>
        <dbReference type="Pfam" id="PF24762"/>
    </source>
</evidence>
<keyword evidence="3" id="KW-0677">Repeat</keyword>
<feature type="domain" description="IFT140 second beta-propeller" evidence="6">
    <location>
        <begin position="11"/>
        <end position="213"/>
    </location>
</feature>
<accession>A0A9D4UFP6</accession>
<sequence length="981" mass="110815">MAAPLVKCRQHAAILQLTPTSTAVYSFITSNIQILSSTLPILGIDVWDSHALLWSETSAELFHIGQPGHRLVASLPSFGCSYYALHQNYIFRVQGLTIEVLDFQGTLRHKLELSEPQGRAISLDVCLDFFLVATENSFIQMWKLEDEFDNSWLPGFGRKVPFVKEGACNIDTLMCNYNGTKVSFLAKIEGDSVESVLYIYDANFDKFSQHDFRLEGKLLVSLVWDSEEFHQLACGLTPLETHETNTITEIVTYFVDSDLRLIKQDKVEISSQKTGLIAKREPYVFLYEGLCNDESSSPVIKKMPMGILTGMEKLDGKVRQDVVNFSYYVLMGHDVDAFKVLESIKDERILKKIVRYCMKHHLHKFATQCFVNMGRAYAVSAIDTMKDQLSDQNKGTTAAAMAIQLGCVADAEQEYIECKRFDLLIDLYQTCGFWEKSIEIALKYDHVNLKNVHHAYAKHLEAVGDMQMAIHQYELSNTHRYEVPRMLYSLGKVDDLKKYVVDKKDPSLHRWWANYCEAKGMLHNAIDHYKLAGEVASVVRVQCLLGDLETAENIVTETSDPSATFHLGQQHEKLGNIARAMQLFAKAGRTDCAANLAMKHEIDKELLSLALQGTKKTMLSSAKYFEEKGCCEEAVLLYQKGGDIEKAVDVCVHFQLFDALRAIADNLNEGTDPSILVRCGDFLLSHKHYDKATLLLIAAGQHRRAFELCIHEGVEITDKMMELFSKQIFEENPEDSKQLLVALAEFCDSQGSFHLACRTYTQAGDKVNAMKALMKSGDTEKVLIYANVSRQKQLYVLAAGYLQTLNWHHDANIMKRIVQMYTKAGEMELLGSFYEACAQVEIDGFRDYEKALSAMKEAWKFFSKVQSPRRNGKMQSLKIRIEEVESFVQARRLAKSDPNGMISACTTLLTELSLQDRNGQAALRVGDLYALLIEYYHKEGNMSLAYETLQTMGSCKLPLSAFVDQNIINSVYEANGVQAVE</sequence>
<keyword evidence="10" id="KW-1185">Reference proteome</keyword>
<reference evidence="9" key="1">
    <citation type="submission" date="2021-01" db="EMBL/GenBank/DDBJ databases">
        <title>Adiantum capillus-veneris genome.</title>
        <authorList>
            <person name="Fang Y."/>
            <person name="Liao Q."/>
        </authorList>
    </citation>
    <scope>NUCLEOTIDE SEQUENCE</scope>
    <source>
        <strain evidence="9">H3</strain>
        <tissue evidence="9">Leaf</tissue>
    </source>
</reference>
<dbReference type="Gene3D" id="1.25.40.10">
    <property type="entry name" value="Tetratricopeptide repeat domain"/>
    <property type="match status" value="1"/>
</dbReference>
<evidence type="ECO:0000313" key="10">
    <source>
        <dbReference type="Proteomes" id="UP000886520"/>
    </source>
</evidence>
<protein>
    <submittedName>
        <fullName evidence="9">Uncharacterized protein</fullName>
    </submittedName>
</protein>
<dbReference type="Pfam" id="PF24760">
    <property type="entry name" value="TPR_IF140_C"/>
    <property type="match status" value="1"/>
</dbReference>
<dbReference type="GO" id="GO:0035721">
    <property type="term" value="P:intraciliary retrograde transport"/>
    <property type="evidence" value="ECO:0007669"/>
    <property type="project" value="TreeGrafter"/>
</dbReference>
<comment type="subcellular location">
    <subcellularLocation>
        <location evidence="1">Cell projection</location>
        <location evidence="1">Cilium</location>
    </subcellularLocation>
</comment>
<dbReference type="PANTHER" id="PTHR15722">
    <property type="entry name" value="IFT140/172-RELATED"/>
    <property type="match status" value="1"/>
</dbReference>
<dbReference type="GO" id="GO:0030991">
    <property type="term" value="C:intraciliary transport particle A"/>
    <property type="evidence" value="ECO:0007669"/>
    <property type="project" value="TreeGrafter"/>
</dbReference>
<evidence type="ECO:0000313" key="9">
    <source>
        <dbReference type="EMBL" id="KAI5067086.1"/>
    </source>
</evidence>
<evidence type="ECO:0000256" key="2">
    <source>
        <dbReference type="ARBA" id="ARBA00022574"/>
    </source>
</evidence>
<dbReference type="GO" id="GO:0005930">
    <property type="term" value="C:axoneme"/>
    <property type="evidence" value="ECO:0007669"/>
    <property type="project" value="TreeGrafter"/>
</dbReference>
<keyword evidence="5" id="KW-0966">Cell projection</keyword>
<dbReference type="SUPFAM" id="SSF48452">
    <property type="entry name" value="TPR-like"/>
    <property type="match status" value="1"/>
</dbReference>
<evidence type="ECO:0000256" key="1">
    <source>
        <dbReference type="ARBA" id="ARBA00004138"/>
    </source>
</evidence>
<dbReference type="Proteomes" id="UP000886520">
    <property type="component" value="Chromosome 17"/>
</dbReference>
<keyword evidence="2" id="KW-0853">WD repeat</keyword>
<dbReference type="Pfam" id="PF23385">
    <property type="entry name" value="Beta-prop_IFT140_2nd"/>
    <property type="match status" value="1"/>
</dbReference>
<keyword evidence="4" id="KW-0969">Cilium</keyword>
<evidence type="ECO:0000256" key="3">
    <source>
        <dbReference type="ARBA" id="ARBA00022737"/>
    </source>
</evidence>
<feature type="domain" description="IF140 C-terminal TPR" evidence="7">
    <location>
        <begin position="828"/>
        <end position="952"/>
    </location>
</feature>
<dbReference type="OrthoDB" id="10258787at2759"/>
<dbReference type="InterPro" id="IPR011990">
    <property type="entry name" value="TPR-like_helical_dom_sf"/>
</dbReference>
<dbReference type="AlphaFoldDB" id="A0A9D4UFP6"/>
<evidence type="ECO:0000259" key="6">
    <source>
        <dbReference type="Pfam" id="PF23385"/>
    </source>
</evidence>
<dbReference type="PANTHER" id="PTHR15722:SF7">
    <property type="entry name" value="INTRAFLAGELLAR TRANSPORT PROTEIN 140 HOMOLOG"/>
    <property type="match status" value="1"/>
</dbReference>
<name>A0A9D4UFP6_ADICA</name>
<dbReference type="InterPro" id="IPR056155">
    <property type="entry name" value="Beta-prop_IFT140_2nd"/>
</dbReference>
<dbReference type="EMBL" id="JABFUD020000017">
    <property type="protein sequence ID" value="KAI5067086.1"/>
    <property type="molecule type" value="Genomic_DNA"/>
</dbReference>
<dbReference type="InterPro" id="IPR056168">
    <property type="entry name" value="TPR_IF140/IFT172/WDR19"/>
</dbReference>
<evidence type="ECO:0000259" key="7">
    <source>
        <dbReference type="Pfam" id="PF24760"/>
    </source>
</evidence>
<proteinExistence type="predicted"/>